<dbReference type="GeneID" id="112689614"/>
<keyword evidence="11" id="KW-1185">Reference proteome</keyword>
<evidence type="ECO:0000256" key="3">
    <source>
        <dbReference type="ARBA" id="ARBA00022676"/>
    </source>
</evidence>
<evidence type="ECO:0000256" key="4">
    <source>
        <dbReference type="ARBA" id="ARBA00022679"/>
    </source>
</evidence>
<evidence type="ECO:0000256" key="10">
    <source>
        <dbReference type="RuleBase" id="RU363063"/>
    </source>
</evidence>
<dbReference type="AlphaFoldDB" id="A0A8B8G8W2"/>
<evidence type="ECO:0000256" key="6">
    <source>
        <dbReference type="ARBA" id="ARBA00022968"/>
    </source>
</evidence>
<evidence type="ECO:0000256" key="1">
    <source>
        <dbReference type="ARBA" id="ARBA00004323"/>
    </source>
</evidence>
<evidence type="ECO:0000256" key="8">
    <source>
        <dbReference type="ARBA" id="ARBA00023034"/>
    </source>
</evidence>
<keyword evidence="7" id="KW-1133">Transmembrane helix</keyword>
<evidence type="ECO:0000313" key="11">
    <source>
        <dbReference type="Proteomes" id="UP000694846"/>
    </source>
</evidence>
<sequence>MALWRNKIIIFILISLLFVVLFNLLSTNQETYHDVKPKTFYRNTRRLMNLKNFKYVINSDVCELLHPTPIIVHSYIGNFDFRLALRQSYSKTVLDSLGFRYVFMVGLSNSSDVQSRLLQESFQFGDIVQGNFREAYRNLTYKHVMGLTWFTEFCQNSTYMVKMDDDIAVNVFKLKDVIQSNYDLAGCIIKTKPIRDKHNKWYVSKEEFTEETYPAFLSGWLYVAKMTSVQRLLRAIKLKDYFWIDDLYVTGILAERAQICLKDLRSDFEIDPGAIYCCIKKQQRCEFLAAPTGDNYFILQQYSKQLSYCKATNLSCDVFRKSKQHHSCLDLWKKPAVKTQKGKPSIEILN</sequence>
<evidence type="ECO:0000256" key="7">
    <source>
        <dbReference type="ARBA" id="ARBA00022989"/>
    </source>
</evidence>
<organism evidence="11 12">
    <name type="scientific">Sipha flava</name>
    <name type="common">yellow sugarcane aphid</name>
    <dbReference type="NCBI Taxonomy" id="143950"/>
    <lineage>
        <taxon>Eukaryota</taxon>
        <taxon>Metazoa</taxon>
        <taxon>Ecdysozoa</taxon>
        <taxon>Arthropoda</taxon>
        <taxon>Hexapoda</taxon>
        <taxon>Insecta</taxon>
        <taxon>Pterygota</taxon>
        <taxon>Neoptera</taxon>
        <taxon>Paraneoptera</taxon>
        <taxon>Hemiptera</taxon>
        <taxon>Sternorrhyncha</taxon>
        <taxon>Aphidomorpha</taxon>
        <taxon>Aphidoidea</taxon>
        <taxon>Aphididae</taxon>
        <taxon>Sipha</taxon>
    </lineage>
</organism>
<keyword evidence="5" id="KW-0812">Transmembrane</keyword>
<dbReference type="PANTHER" id="PTHR11214">
    <property type="entry name" value="BETA-1,3-N-ACETYLGLUCOSAMINYLTRANSFERASE"/>
    <property type="match status" value="1"/>
</dbReference>
<keyword evidence="4" id="KW-0808">Transferase</keyword>
<evidence type="ECO:0000256" key="9">
    <source>
        <dbReference type="ARBA" id="ARBA00023136"/>
    </source>
</evidence>
<dbReference type="PANTHER" id="PTHR11214:SF235">
    <property type="entry name" value="HEXOSYLTRANSFERASE"/>
    <property type="match status" value="1"/>
</dbReference>
<dbReference type="GO" id="GO:0016758">
    <property type="term" value="F:hexosyltransferase activity"/>
    <property type="evidence" value="ECO:0007669"/>
    <property type="project" value="InterPro"/>
</dbReference>
<dbReference type="OrthoDB" id="2139606at2759"/>
<dbReference type="GO" id="GO:0006493">
    <property type="term" value="P:protein O-linked glycosylation"/>
    <property type="evidence" value="ECO:0007669"/>
    <property type="project" value="TreeGrafter"/>
</dbReference>
<proteinExistence type="inferred from homology"/>
<keyword evidence="6" id="KW-0735">Signal-anchor</keyword>
<comment type="similarity">
    <text evidence="2 10">Belongs to the glycosyltransferase 31 family.</text>
</comment>
<name>A0A8B8G8W2_9HEMI</name>
<dbReference type="RefSeq" id="XP_025419185.1">
    <property type="nucleotide sequence ID" value="XM_025563400.1"/>
</dbReference>
<reference evidence="12" key="1">
    <citation type="submission" date="2025-08" db="UniProtKB">
        <authorList>
            <consortium name="RefSeq"/>
        </authorList>
    </citation>
    <scope>IDENTIFICATION</scope>
    <source>
        <tissue evidence="12">Whole body</tissue>
    </source>
</reference>
<evidence type="ECO:0000256" key="5">
    <source>
        <dbReference type="ARBA" id="ARBA00022692"/>
    </source>
</evidence>
<evidence type="ECO:0000313" key="12">
    <source>
        <dbReference type="RefSeq" id="XP_025419185.1"/>
    </source>
</evidence>
<dbReference type="EC" id="2.4.1.-" evidence="10"/>
<dbReference type="InterPro" id="IPR002659">
    <property type="entry name" value="Glyco_trans_31"/>
</dbReference>
<dbReference type="Pfam" id="PF01762">
    <property type="entry name" value="Galactosyl_T"/>
    <property type="match status" value="1"/>
</dbReference>
<keyword evidence="9" id="KW-0472">Membrane</keyword>
<gene>
    <name evidence="12" type="primary">LOC112689614</name>
</gene>
<evidence type="ECO:0000256" key="2">
    <source>
        <dbReference type="ARBA" id="ARBA00008661"/>
    </source>
</evidence>
<dbReference type="Gene3D" id="3.90.550.50">
    <property type="match status" value="1"/>
</dbReference>
<keyword evidence="8 10" id="KW-0333">Golgi apparatus</keyword>
<protein>
    <recommendedName>
        <fullName evidence="10">Hexosyltransferase</fullName>
        <ecNumber evidence="10">2.4.1.-</ecNumber>
    </recommendedName>
</protein>
<dbReference type="Proteomes" id="UP000694846">
    <property type="component" value="Unplaced"/>
</dbReference>
<accession>A0A8B8G8W2</accession>
<keyword evidence="3 10" id="KW-0328">Glycosyltransferase</keyword>
<comment type="subcellular location">
    <subcellularLocation>
        <location evidence="1 10">Golgi apparatus membrane</location>
        <topology evidence="1 10">Single-pass type II membrane protein</topology>
    </subcellularLocation>
</comment>
<dbReference type="GO" id="GO:0000139">
    <property type="term" value="C:Golgi membrane"/>
    <property type="evidence" value="ECO:0007669"/>
    <property type="project" value="UniProtKB-SubCell"/>
</dbReference>